<keyword evidence="1" id="KW-0285">Flavoprotein</keyword>
<evidence type="ECO:0000313" key="6">
    <source>
        <dbReference type="EMBL" id="MFD1659621.1"/>
    </source>
</evidence>
<keyword evidence="4" id="KW-0503">Monooxygenase</keyword>
<dbReference type="PANTHER" id="PTHR42847:SF4">
    <property type="entry name" value="ALKANESULFONATE MONOOXYGENASE-RELATED"/>
    <property type="match status" value="1"/>
</dbReference>
<organism evidence="6 7">
    <name type="scientific">Streptomyces caeni</name>
    <dbReference type="NCBI Taxonomy" id="2307231"/>
    <lineage>
        <taxon>Bacteria</taxon>
        <taxon>Bacillati</taxon>
        <taxon>Actinomycetota</taxon>
        <taxon>Actinomycetes</taxon>
        <taxon>Kitasatosporales</taxon>
        <taxon>Streptomycetaceae</taxon>
        <taxon>Streptomyces</taxon>
    </lineage>
</organism>
<protein>
    <submittedName>
        <fullName evidence="6">LLM class flavin-dependent oxidoreductase</fullName>
    </submittedName>
</protein>
<dbReference type="RefSeq" id="WP_381082935.1">
    <property type="nucleotide sequence ID" value="NZ_JBHUDX010000045.1"/>
</dbReference>
<dbReference type="EMBL" id="JBHUDX010000045">
    <property type="protein sequence ID" value="MFD1659621.1"/>
    <property type="molecule type" value="Genomic_DNA"/>
</dbReference>
<gene>
    <name evidence="6" type="ORF">ACFSL4_15800</name>
</gene>
<feature type="domain" description="Luciferase-like" evidence="5">
    <location>
        <begin position="12"/>
        <end position="247"/>
    </location>
</feature>
<comment type="caution">
    <text evidence="6">The sequence shown here is derived from an EMBL/GenBank/DDBJ whole genome shotgun (WGS) entry which is preliminary data.</text>
</comment>
<keyword evidence="3" id="KW-0560">Oxidoreductase</keyword>
<accession>A0ABW4ISZ6</accession>
<proteinExistence type="predicted"/>
<dbReference type="Pfam" id="PF00296">
    <property type="entry name" value="Bac_luciferase"/>
    <property type="match status" value="1"/>
</dbReference>
<evidence type="ECO:0000259" key="5">
    <source>
        <dbReference type="Pfam" id="PF00296"/>
    </source>
</evidence>
<dbReference type="PANTHER" id="PTHR42847">
    <property type="entry name" value="ALKANESULFONATE MONOOXYGENASE"/>
    <property type="match status" value="1"/>
</dbReference>
<sequence>MVSISIQADLKDARSWSALAQRCEAAGFEALLAPDHPGTAASPFAALATAAAVTKRVGLGSYVSHAGVREPLLLASDVATLDVVSDGRARLALGAGHTPVEWAMLGSNRPDVGGRVQRFIAVAEACRALLAGDEVTLDGPYVYARAARLESPRPVQSRVPFTFGGGNSTLLRWAGQHADVVALSGLGRTLADGHSHETRWRVDDIDRQVELIEQGAVGRKAPPPREALVQVVEITDDAEAAAHRLAARFGSTERDVLSSPYVWIGTEGEILEAMADHERRWGITRYVVREPALDAAENLITRLHRGSGVASRPSRLTTDRRD</sequence>
<dbReference type="Proteomes" id="UP001597261">
    <property type="component" value="Unassembled WGS sequence"/>
</dbReference>
<evidence type="ECO:0000256" key="4">
    <source>
        <dbReference type="ARBA" id="ARBA00023033"/>
    </source>
</evidence>
<dbReference type="InterPro" id="IPR036661">
    <property type="entry name" value="Luciferase-like_sf"/>
</dbReference>
<evidence type="ECO:0000256" key="3">
    <source>
        <dbReference type="ARBA" id="ARBA00023002"/>
    </source>
</evidence>
<dbReference type="SUPFAM" id="SSF51679">
    <property type="entry name" value="Bacterial luciferase-like"/>
    <property type="match status" value="1"/>
</dbReference>
<dbReference type="InterPro" id="IPR050172">
    <property type="entry name" value="SsuD_RutA_monooxygenase"/>
</dbReference>
<name>A0ABW4ISZ6_9ACTN</name>
<evidence type="ECO:0000256" key="1">
    <source>
        <dbReference type="ARBA" id="ARBA00022630"/>
    </source>
</evidence>
<keyword evidence="7" id="KW-1185">Reference proteome</keyword>
<evidence type="ECO:0000256" key="2">
    <source>
        <dbReference type="ARBA" id="ARBA00022643"/>
    </source>
</evidence>
<keyword evidence="2" id="KW-0288">FMN</keyword>
<reference evidence="7" key="1">
    <citation type="journal article" date="2019" name="Int. J. Syst. Evol. Microbiol.">
        <title>The Global Catalogue of Microorganisms (GCM) 10K type strain sequencing project: providing services to taxonomists for standard genome sequencing and annotation.</title>
        <authorList>
            <consortium name="The Broad Institute Genomics Platform"/>
            <consortium name="The Broad Institute Genome Sequencing Center for Infectious Disease"/>
            <person name="Wu L."/>
            <person name="Ma J."/>
        </authorList>
    </citation>
    <scope>NUCLEOTIDE SEQUENCE [LARGE SCALE GENOMIC DNA]</scope>
    <source>
        <strain evidence="7">CGMCC 1.12470</strain>
    </source>
</reference>
<dbReference type="InterPro" id="IPR011251">
    <property type="entry name" value="Luciferase-like_dom"/>
</dbReference>
<dbReference type="Gene3D" id="3.20.20.30">
    <property type="entry name" value="Luciferase-like domain"/>
    <property type="match status" value="1"/>
</dbReference>
<evidence type="ECO:0000313" key="7">
    <source>
        <dbReference type="Proteomes" id="UP001597261"/>
    </source>
</evidence>